<feature type="domain" description="Heparan-alpha-glucosaminide N-acetyltransferase catalytic" evidence="2">
    <location>
        <begin position="39"/>
        <end position="233"/>
    </location>
</feature>
<feature type="transmembrane region" description="Helical" evidence="1">
    <location>
        <begin position="45"/>
        <end position="61"/>
    </location>
</feature>
<feature type="transmembrane region" description="Helical" evidence="1">
    <location>
        <begin position="372"/>
        <end position="389"/>
    </location>
</feature>
<feature type="transmembrane region" description="Helical" evidence="1">
    <location>
        <begin position="161"/>
        <end position="179"/>
    </location>
</feature>
<dbReference type="EMBL" id="WHJE01000004">
    <property type="protein sequence ID" value="KAE8765813.1"/>
    <property type="molecule type" value="Genomic_DNA"/>
</dbReference>
<feature type="transmembrane region" description="Helical" evidence="1">
    <location>
        <begin position="211"/>
        <end position="229"/>
    </location>
</feature>
<protein>
    <submittedName>
        <fullName evidence="3">DUF1624 domain-containing protein</fullName>
    </submittedName>
</protein>
<feature type="transmembrane region" description="Helical" evidence="1">
    <location>
        <begin position="316"/>
        <end position="338"/>
    </location>
</feature>
<keyword evidence="1" id="KW-0812">Transmembrane</keyword>
<organism evidence="3 4">
    <name type="scientific">Georgenia thermotolerans</name>
    <dbReference type="NCBI Taxonomy" id="527326"/>
    <lineage>
        <taxon>Bacteria</taxon>
        <taxon>Bacillati</taxon>
        <taxon>Actinomycetota</taxon>
        <taxon>Actinomycetes</taxon>
        <taxon>Micrococcales</taxon>
        <taxon>Bogoriellaceae</taxon>
        <taxon>Georgenia</taxon>
    </lineage>
</organism>
<dbReference type="InterPro" id="IPR052529">
    <property type="entry name" value="Bact_Transport_Assoc"/>
</dbReference>
<evidence type="ECO:0000313" key="3">
    <source>
        <dbReference type="EMBL" id="KAE8765813.1"/>
    </source>
</evidence>
<evidence type="ECO:0000313" key="4">
    <source>
        <dbReference type="Proteomes" id="UP000451860"/>
    </source>
</evidence>
<feature type="transmembrane region" description="Helical" evidence="1">
    <location>
        <begin position="107"/>
        <end position="132"/>
    </location>
</feature>
<evidence type="ECO:0000259" key="2">
    <source>
        <dbReference type="Pfam" id="PF07786"/>
    </source>
</evidence>
<accession>A0A7J5UU53</accession>
<dbReference type="InterPro" id="IPR012429">
    <property type="entry name" value="HGSNAT_cat"/>
</dbReference>
<dbReference type="RefSeq" id="WP_152200596.1">
    <property type="nucleotide sequence ID" value="NZ_VUKF01000004.1"/>
</dbReference>
<dbReference type="PANTHER" id="PTHR30590:SF3">
    <property type="entry name" value="HYPOTHETICAL MEMBRANE SPANNING PROTEIN"/>
    <property type="match status" value="1"/>
</dbReference>
<sequence>MTAPAGQMTAPVPAVDLPHACEPATLRPVAAPPVGRGRRLIGVDAARGVALLGMMTVHILPPATAKGDMTLPWILASGKAAALFAVLAGVGIAFSAGRERLRGRGHVAAAASLAVRAILIGAVGLLVGPVVFYDDARVILPYYAVLFVLAIPLLRLRAGALAWLAAAAVVVMPLVSHLVRRDLPVPPLANPGLDRVLHDGVGLLTELSLTGVYPALPWLAYLCVGMAVGRSRLTSRGVVIRLTLAGVVVTAAASTASYLALDVLGGRPELESVALTSMTAGEYTDLLVWGGEGTTPTDTLWWLAVLAPHTSTPADLAFTIGTSLVVLGVAILLGRVAATALTPLTRAGSMPLTLYVAHLLMVAAPVTTGSAVGDYAAQVAILVTFALLWRRRFSRGPLEHLVWWATSRTRASVLAAAGPPPGRHVAMRT</sequence>
<keyword evidence="4" id="KW-1185">Reference proteome</keyword>
<dbReference type="Proteomes" id="UP000451860">
    <property type="component" value="Unassembled WGS sequence"/>
</dbReference>
<reference evidence="3 4" key="1">
    <citation type="submission" date="2019-10" db="EMBL/GenBank/DDBJ databases">
        <title>Georgenia wutianyii sp. nov. and Georgenia yuyongxinii sp. nov. isolated from plateau pika (Ochotona curzoniae) in the Qinghai-Tibet plateau of China.</title>
        <authorList>
            <person name="Tian Z."/>
        </authorList>
    </citation>
    <scope>NUCLEOTIDE SEQUENCE [LARGE SCALE GENOMIC DNA]</scope>
    <source>
        <strain evidence="3 4">DSM 21501</strain>
    </source>
</reference>
<keyword evidence="1" id="KW-1133">Transmembrane helix</keyword>
<name>A0A7J5UU53_9MICO</name>
<dbReference type="PANTHER" id="PTHR30590">
    <property type="entry name" value="INNER MEMBRANE PROTEIN"/>
    <property type="match status" value="1"/>
</dbReference>
<dbReference type="Pfam" id="PF07786">
    <property type="entry name" value="HGSNAT_cat"/>
    <property type="match status" value="1"/>
</dbReference>
<feature type="transmembrane region" description="Helical" evidence="1">
    <location>
        <begin position="73"/>
        <end position="95"/>
    </location>
</feature>
<dbReference type="AlphaFoldDB" id="A0A7J5UU53"/>
<comment type="caution">
    <text evidence="3">The sequence shown here is derived from an EMBL/GenBank/DDBJ whole genome shotgun (WGS) entry which is preliminary data.</text>
</comment>
<keyword evidence="1" id="KW-0472">Membrane</keyword>
<evidence type="ECO:0000256" key="1">
    <source>
        <dbReference type="SAM" id="Phobius"/>
    </source>
</evidence>
<feature type="transmembrane region" description="Helical" evidence="1">
    <location>
        <begin position="238"/>
        <end position="261"/>
    </location>
</feature>
<gene>
    <name evidence="3" type="ORF">GB883_01780</name>
</gene>
<feature type="transmembrane region" description="Helical" evidence="1">
    <location>
        <begin position="138"/>
        <end position="154"/>
    </location>
</feature>
<feature type="transmembrane region" description="Helical" evidence="1">
    <location>
        <begin position="350"/>
        <end position="366"/>
    </location>
</feature>
<dbReference type="OrthoDB" id="4966979at2"/>
<proteinExistence type="predicted"/>